<evidence type="ECO:0000256" key="4">
    <source>
        <dbReference type="ARBA" id="ARBA00022825"/>
    </source>
</evidence>
<keyword evidence="9" id="KW-1185">Reference proteome</keyword>
<dbReference type="InterPro" id="IPR023827">
    <property type="entry name" value="Peptidase_S8_Asp-AS"/>
</dbReference>
<feature type="active site" description="Charge relay system" evidence="5">
    <location>
        <position position="235"/>
    </location>
</feature>
<sequence>MYKMKLLPYNVNEVGRDINVSSYGVKMIRADKFWSKSSGGEGITVAIIDTGCDINHFVLKDKIVHTRNFTKDDESNKLVVNDYIGHGTHVAGIVHSVAPACNLMILKALDRNGEGEYKWTINAINYAISQKVDIISMSLGGYLDDENLHKAVKNAVNNNILVVCAAGNDGDNTSITNEFSYPASYSEVISVGAVDEKAKPAYFSNSNNLIDVMAPGVGILSTFKNNSYAILDGTSMAAPHVSGSLALIKNYSNKEFKRVLSESEIYAQLIKFTLDLNYDKNTQGNGLVFLETPKMSKKIFKNGQVKTKK</sequence>
<comment type="similarity">
    <text evidence="1 5 6">Belongs to the peptidase S8 family.</text>
</comment>
<dbReference type="InterPro" id="IPR000209">
    <property type="entry name" value="Peptidase_S8/S53_dom"/>
</dbReference>
<dbReference type="PANTHER" id="PTHR43399:SF4">
    <property type="entry name" value="CELL WALL-ASSOCIATED PROTEASE"/>
    <property type="match status" value="1"/>
</dbReference>
<feature type="active site" description="Charge relay system" evidence="5">
    <location>
        <position position="86"/>
    </location>
</feature>
<dbReference type="SUPFAM" id="SSF52743">
    <property type="entry name" value="Subtilisin-like"/>
    <property type="match status" value="1"/>
</dbReference>
<reference evidence="9" key="1">
    <citation type="journal article" date="2019" name="Int. J. Syst. Evol. Microbiol.">
        <title>The Global Catalogue of Microorganisms (GCM) 10K type strain sequencing project: providing services to taxonomists for standard genome sequencing and annotation.</title>
        <authorList>
            <consortium name="The Broad Institute Genomics Platform"/>
            <consortium name="The Broad Institute Genome Sequencing Center for Infectious Disease"/>
            <person name="Wu L."/>
            <person name="Ma J."/>
        </authorList>
    </citation>
    <scope>NUCLEOTIDE SEQUENCE [LARGE SCALE GENOMIC DNA]</scope>
    <source>
        <strain evidence="9">JCM 6486</strain>
    </source>
</reference>
<evidence type="ECO:0000256" key="6">
    <source>
        <dbReference type="RuleBase" id="RU003355"/>
    </source>
</evidence>
<dbReference type="InterPro" id="IPR051048">
    <property type="entry name" value="Peptidase_S8/S53_subtilisin"/>
</dbReference>
<keyword evidence="3 5" id="KW-0378">Hydrolase</keyword>
<feature type="domain" description="Peptidase S8/S53" evidence="7">
    <location>
        <begin position="40"/>
        <end position="286"/>
    </location>
</feature>
<dbReference type="PROSITE" id="PS51892">
    <property type="entry name" value="SUBTILASE"/>
    <property type="match status" value="1"/>
</dbReference>
<dbReference type="RefSeq" id="WP_346045790.1">
    <property type="nucleotide sequence ID" value="NZ_BAAACP010000013.1"/>
</dbReference>
<keyword evidence="4 5" id="KW-0720">Serine protease</keyword>
<dbReference type="InterPro" id="IPR036852">
    <property type="entry name" value="Peptidase_S8/S53_dom_sf"/>
</dbReference>
<dbReference type="Pfam" id="PF00082">
    <property type="entry name" value="Peptidase_S8"/>
    <property type="match status" value="1"/>
</dbReference>
<evidence type="ECO:0000313" key="8">
    <source>
        <dbReference type="EMBL" id="GAA0865138.1"/>
    </source>
</evidence>
<evidence type="ECO:0000313" key="9">
    <source>
        <dbReference type="Proteomes" id="UP001400965"/>
    </source>
</evidence>
<proteinExistence type="inferred from homology"/>
<dbReference type="CDD" id="cd07477">
    <property type="entry name" value="Peptidases_S8_Subtilisin_subset"/>
    <property type="match status" value="1"/>
</dbReference>
<dbReference type="PRINTS" id="PR00723">
    <property type="entry name" value="SUBTILISIN"/>
</dbReference>
<name>A0ABP3XHY6_9FIRM</name>
<organism evidence="8 9">
    <name type="scientific">Paraclostridium tenue</name>
    <dbReference type="NCBI Taxonomy" id="1737"/>
    <lineage>
        <taxon>Bacteria</taxon>
        <taxon>Bacillati</taxon>
        <taxon>Bacillota</taxon>
        <taxon>Clostridia</taxon>
        <taxon>Peptostreptococcales</taxon>
        <taxon>Peptostreptococcaceae</taxon>
        <taxon>Paraclostridium</taxon>
    </lineage>
</organism>
<dbReference type="PROSITE" id="PS00138">
    <property type="entry name" value="SUBTILASE_SER"/>
    <property type="match status" value="1"/>
</dbReference>
<gene>
    <name evidence="8" type="ORF">GCM10008917_21340</name>
</gene>
<evidence type="ECO:0000256" key="1">
    <source>
        <dbReference type="ARBA" id="ARBA00011073"/>
    </source>
</evidence>
<dbReference type="PROSITE" id="PS00136">
    <property type="entry name" value="SUBTILASE_ASP"/>
    <property type="match status" value="1"/>
</dbReference>
<dbReference type="InterPro" id="IPR023828">
    <property type="entry name" value="Peptidase_S8_Ser-AS"/>
</dbReference>
<dbReference type="Gene3D" id="3.40.50.200">
    <property type="entry name" value="Peptidase S8/S53 domain"/>
    <property type="match status" value="1"/>
</dbReference>
<comment type="caution">
    <text evidence="8">The sequence shown here is derived from an EMBL/GenBank/DDBJ whole genome shotgun (WGS) entry which is preliminary data.</text>
</comment>
<dbReference type="InterPro" id="IPR015500">
    <property type="entry name" value="Peptidase_S8_subtilisin-rel"/>
</dbReference>
<protein>
    <submittedName>
        <fullName evidence="8">S8 family peptidase</fullName>
    </submittedName>
</protein>
<feature type="active site" description="Charge relay system" evidence="5">
    <location>
        <position position="49"/>
    </location>
</feature>
<dbReference type="Proteomes" id="UP001400965">
    <property type="component" value="Unassembled WGS sequence"/>
</dbReference>
<evidence type="ECO:0000256" key="3">
    <source>
        <dbReference type="ARBA" id="ARBA00022801"/>
    </source>
</evidence>
<evidence type="ECO:0000256" key="5">
    <source>
        <dbReference type="PROSITE-ProRule" id="PRU01240"/>
    </source>
</evidence>
<dbReference type="PANTHER" id="PTHR43399">
    <property type="entry name" value="SUBTILISIN-RELATED"/>
    <property type="match status" value="1"/>
</dbReference>
<evidence type="ECO:0000256" key="2">
    <source>
        <dbReference type="ARBA" id="ARBA00022670"/>
    </source>
</evidence>
<dbReference type="EMBL" id="BAAACP010000013">
    <property type="protein sequence ID" value="GAA0865138.1"/>
    <property type="molecule type" value="Genomic_DNA"/>
</dbReference>
<dbReference type="InterPro" id="IPR034202">
    <property type="entry name" value="Subtilisin_Carlsberg-like"/>
</dbReference>
<keyword evidence="2 5" id="KW-0645">Protease</keyword>
<evidence type="ECO:0000259" key="7">
    <source>
        <dbReference type="Pfam" id="PF00082"/>
    </source>
</evidence>
<accession>A0ABP3XHY6</accession>